<feature type="transmembrane region" description="Helical" evidence="1">
    <location>
        <begin position="102"/>
        <end position="124"/>
    </location>
</feature>
<protein>
    <submittedName>
        <fullName evidence="3">DUF4134 domain-containing protein</fullName>
    </submittedName>
</protein>
<keyword evidence="4" id="KW-1185">Reference proteome</keyword>
<feature type="signal peptide" evidence="2">
    <location>
        <begin position="1"/>
        <end position="46"/>
    </location>
</feature>
<comment type="caution">
    <text evidence="3">The sequence shown here is derived from an EMBL/GenBank/DDBJ whole genome shotgun (WGS) entry which is preliminary data.</text>
</comment>
<dbReference type="Pfam" id="PF13572">
    <property type="entry name" value="DUF4134"/>
    <property type="match status" value="1"/>
</dbReference>
<sequence length="125" mass="13331">MQHFFQLFFYQSPFNQSSVMNYRTLFSAKRLASLAILLFASAAAMAQPGNGAGALNNAAQTIRSYGQSANTIVLAIGVIVGLVGAIRVYSKWHNGDPDTMKAVTGWFGAAMFLVAVGTVLTAFFG</sequence>
<feature type="transmembrane region" description="Helical" evidence="1">
    <location>
        <begin position="70"/>
        <end position="90"/>
    </location>
</feature>
<dbReference type="Proteomes" id="UP001597116">
    <property type="component" value="Unassembled WGS sequence"/>
</dbReference>
<name>A0ABW3Q5U3_9BACT</name>
<organism evidence="3 4">
    <name type="scientific">Larkinella insperata</name>
    <dbReference type="NCBI Taxonomy" id="332158"/>
    <lineage>
        <taxon>Bacteria</taxon>
        <taxon>Pseudomonadati</taxon>
        <taxon>Bacteroidota</taxon>
        <taxon>Cytophagia</taxon>
        <taxon>Cytophagales</taxon>
        <taxon>Spirosomataceae</taxon>
        <taxon>Larkinella</taxon>
    </lineage>
</organism>
<accession>A0ABW3Q5U3</accession>
<keyword evidence="2" id="KW-0732">Signal</keyword>
<keyword evidence="1" id="KW-1133">Transmembrane helix</keyword>
<gene>
    <name evidence="3" type="ORF">ACFQ4C_06800</name>
</gene>
<keyword evidence="1" id="KW-0472">Membrane</keyword>
<evidence type="ECO:0000256" key="2">
    <source>
        <dbReference type="SAM" id="SignalP"/>
    </source>
</evidence>
<feature type="chain" id="PRO_5046125810" evidence="2">
    <location>
        <begin position="47"/>
        <end position="125"/>
    </location>
</feature>
<evidence type="ECO:0000313" key="4">
    <source>
        <dbReference type="Proteomes" id="UP001597116"/>
    </source>
</evidence>
<evidence type="ECO:0000313" key="3">
    <source>
        <dbReference type="EMBL" id="MFD1140808.1"/>
    </source>
</evidence>
<keyword evidence="1" id="KW-0812">Transmembrane</keyword>
<dbReference type="EMBL" id="JBHTLP010000003">
    <property type="protein sequence ID" value="MFD1140808.1"/>
    <property type="molecule type" value="Genomic_DNA"/>
</dbReference>
<evidence type="ECO:0000256" key="1">
    <source>
        <dbReference type="SAM" id="Phobius"/>
    </source>
</evidence>
<reference evidence="4" key="1">
    <citation type="journal article" date="2019" name="Int. J. Syst. Evol. Microbiol.">
        <title>The Global Catalogue of Microorganisms (GCM) 10K type strain sequencing project: providing services to taxonomists for standard genome sequencing and annotation.</title>
        <authorList>
            <consortium name="The Broad Institute Genomics Platform"/>
            <consortium name="The Broad Institute Genome Sequencing Center for Infectious Disease"/>
            <person name="Wu L."/>
            <person name="Ma J."/>
        </authorList>
    </citation>
    <scope>NUCLEOTIDE SEQUENCE [LARGE SCALE GENOMIC DNA]</scope>
    <source>
        <strain evidence="4">CCUG 55608</strain>
    </source>
</reference>
<dbReference type="RefSeq" id="WP_379883916.1">
    <property type="nucleotide sequence ID" value="NZ_JBHTLP010000003.1"/>
</dbReference>
<dbReference type="InterPro" id="IPR025408">
    <property type="entry name" value="DUF4134"/>
</dbReference>
<proteinExistence type="predicted"/>